<evidence type="ECO:0000256" key="1">
    <source>
        <dbReference type="ARBA" id="ARBA00023002"/>
    </source>
</evidence>
<proteinExistence type="predicted"/>
<feature type="domain" description="Flavin reductase like" evidence="2">
    <location>
        <begin position="33"/>
        <end position="178"/>
    </location>
</feature>
<sequence length="183" mass="19743">MNSIMADFELPDTMHLRPSRRPVVGNAEFRSAMAAMASTVSLVTARRGDERIGRTVTSVMSLSINPPTILISIDILSRLADLIAKTGGFSFAMLADDQSEVADAFAGRVVAEERFSRGQWGEWPSGHPMLQGAVTALDCGVIGAMETGTHVLFAGAIIEAENTTSRTPLLWQRHQYHGLTGLD</sequence>
<dbReference type="STRING" id="728005.SAMN04488059_11512"/>
<dbReference type="InterPro" id="IPR012349">
    <property type="entry name" value="Split_barrel_FMN-bd"/>
</dbReference>
<dbReference type="GO" id="GO:0010181">
    <property type="term" value="F:FMN binding"/>
    <property type="evidence" value="ECO:0007669"/>
    <property type="project" value="InterPro"/>
</dbReference>
<dbReference type="EMBL" id="FOMB01000015">
    <property type="protein sequence ID" value="SFC93587.1"/>
    <property type="molecule type" value="Genomic_DNA"/>
</dbReference>
<accession>A0A1I1N7J2</accession>
<dbReference type="Gene3D" id="2.30.110.10">
    <property type="entry name" value="Electron Transport, Fmn-binding Protein, Chain A"/>
    <property type="match status" value="1"/>
</dbReference>
<dbReference type="PANTHER" id="PTHR30466">
    <property type="entry name" value="FLAVIN REDUCTASE"/>
    <property type="match status" value="1"/>
</dbReference>
<dbReference type="PANTHER" id="PTHR30466:SF1">
    <property type="entry name" value="FMN REDUCTASE (NADH) RUTF"/>
    <property type="match status" value="1"/>
</dbReference>
<dbReference type="InterPro" id="IPR002563">
    <property type="entry name" value="Flavin_Rdtase-like_dom"/>
</dbReference>
<keyword evidence="1" id="KW-0560">Oxidoreductase</keyword>
<evidence type="ECO:0000259" key="2">
    <source>
        <dbReference type="SMART" id="SM00903"/>
    </source>
</evidence>
<dbReference type="Proteomes" id="UP000182258">
    <property type="component" value="Unassembled WGS sequence"/>
</dbReference>
<organism evidence="3 4">
    <name type="scientific">Devosia psychrophila</name>
    <dbReference type="NCBI Taxonomy" id="728005"/>
    <lineage>
        <taxon>Bacteria</taxon>
        <taxon>Pseudomonadati</taxon>
        <taxon>Pseudomonadota</taxon>
        <taxon>Alphaproteobacteria</taxon>
        <taxon>Hyphomicrobiales</taxon>
        <taxon>Devosiaceae</taxon>
        <taxon>Devosia</taxon>
    </lineage>
</organism>
<dbReference type="AlphaFoldDB" id="A0A1I1N7J2"/>
<evidence type="ECO:0000313" key="4">
    <source>
        <dbReference type="Proteomes" id="UP000182258"/>
    </source>
</evidence>
<dbReference type="OrthoDB" id="7340984at2"/>
<name>A0A1I1N7J2_9HYPH</name>
<dbReference type="InterPro" id="IPR050268">
    <property type="entry name" value="NADH-dep_flavin_reductase"/>
</dbReference>
<dbReference type="SMART" id="SM00903">
    <property type="entry name" value="Flavin_Reduct"/>
    <property type="match status" value="1"/>
</dbReference>
<protein>
    <submittedName>
        <fullName evidence="3">Flavin reductase like domain-containing protein</fullName>
    </submittedName>
</protein>
<dbReference type="RefSeq" id="WP_143078169.1">
    <property type="nucleotide sequence ID" value="NZ_FOMB01000015.1"/>
</dbReference>
<dbReference type="Pfam" id="PF01613">
    <property type="entry name" value="Flavin_Reduct"/>
    <property type="match status" value="1"/>
</dbReference>
<dbReference type="SUPFAM" id="SSF50475">
    <property type="entry name" value="FMN-binding split barrel"/>
    <property type="match status" value="1"/>
</dbReference>
<dbReference type="GO" id="GO:0042602">
    <property type="term" value="F:riboflavin reductase (NADPH) activity"/>
    <property type="evidence" value="ECO:0007669"/>
    <property type="project" value="TreeGrafter"/>
</dbReference>
<gene>
    <name evidence="3" type="ORF">SAMN04488059_11512</name>
</gene>
<reference evidence="3 4" key="1">
    <citation type="submission" date="2016-10" db="EMBL/GenBank/DDBJ databases">
        <authorList>
            <person name="de Groot N.N."/>
        </authorList>
    </citation>
    <scope>NUCLEOTIDE SEQUENCE [LARGE SCALE GENOMIC DNA]</scope>
    <source>
        <strain evidence="3 4">CGMCC 1.10210</strain>
    </source>
</reference>
<evidence type="ECO:0000313" key="3">
    <source>
        <dbReference type="EMBL" id="SFC93587.1"/>
    </source>
</evidence>